<evidence type="ECO:0000313" key="2">
    <source>
        <dbReference type="EMBL" id="HED09886.1"/>
    </source>
</evidence>
<dbReference type="PANTHER" id="PTHR14359:SF6">
    <property type="entry name" value="PHOSPHOPANTOTHENOYLCYSTEINE DECARBOXYLASE"/>
    <property type="match status" value="1"/>
</dbReference>
<proteinExistence type="predicted"/>
<dbReference type="EMBL" id="DRLD01000117">
    <property type="protein sequence ID" value="HED09886.1"/>
    <property type="molecule type" value="Genomic_DNA"/>
</dbReference>
<dbReference type="GO" id="GO:0010181">
    <property type="term" value="F:FMN binding"/>
    <property type="evidence" value="ECO:0007669"/>
    <property type="project" value="TreeGrafter"/>
</dbReference>
<gene>
    <name evidence="2" type="ORF">ENJ10_04305</name>
</gene>
<organism evidence="2">
    <name type="scientific">Caldithrix abyssi</name>
    <dbReference type="NCBI Taxonomy" id="187145"/>
    <lineage>
        <taxon>Bacteria</taxon>
        <taxon>Pseudomonadati</taxon>
        <taxon>Calditrichota</taxon>
        <taxon>Calditrichia</taxon>
        <taxon>Calditrichales</taxon>
        <taxon>Calditrichaceae</taxon>
        <taxon>Caldithrix</taxon>
    </lineage>
</organism>
<feature type="domain" description="Flavoprotein" evidence="1">
    <location>
        <begin position="3"/>
        <end position="152"/>
    </location>
</feature>
<dbReference type="PANTHER" id="PTHR14359">
    <property type="entry name" value="HOMO-OLIGOMERIC FLAVIN CONTAINING CYS DECARBOXYLASE FAMILY"/>
    <property type="match status" value="1"/>
</dbReference>
<dbReference type="Pfam" id="PF02441">
    <property type="entry name" value="Flavoprotein"/>
    <property type="match status" value="1"/>
</dbReference>
<dbReference type="EC" id="4.1.1.36" evidence="2"/>
<reference evidence="2" key="1">
    <citation type="journal article" date="2020" name="mSystems">
        <title>Genome- and Community-Level Interaction Insights into Carbon Utilization and Element Cycling Functions of Hydrothermarchaeota in Hydrothermal Sediment.</title>
        <authorList>
            <person name="Zhou Z."/>
            <person name="Liu Y."/>
            <person name="Xu W."/>
            <person name="Pan J."/>
            <person name="Luo Z.H."/>
            <person name="Li M."/>
        </authorList>
    </citation>
    <scope>NUCLEOTIDE SEQUENCE [LARGE SCALE GENOMIC DNA]</scope>
    <source>
        <strain evidence="2">HyVt-456</strain>
    </source>
</reference>
<dbReference type="SUPFAM" id="SSF52507">
    <property type="entry name" value="Homo-oligomeric flavin-containing Cys decarboxylases, HFCD"/>
    <property type="match status" value="1"/>
</dbReference>
<dbReference type="GO" id="GO:0071513">
    <property type="term" value="C:phosphopantothenoylcysteine decarboxylase complex"/>
    <property type="evidence" value="ECO:0007669"/>
    <property type="project" value="TreeGrafter"/>
</dbReference>
<dbReference type="InterPro" id="IPR003382">
    <property type="entry name" value="Flavoprotein"/>
</dbReference>
<keyword evidence="2" id="KW-0456">Lyase</keyword>
<dbReference type="GO" id="GO:0015937">
    <property type="term" value="P:coenzyme A biosynthetic process"/>
    <property type="evidence" value="ECO:0007669"/>
    <property type="project" value="TreeGrafter"/>
</dbReference>
<comment type="caution">
    <text evidence="2">The sequence shown here is derived from an EMBL/GenBank/DDBJ whole genome shotgun (WGS) entry which is preliminary data.</text>
</comment>
<accession>A0A7V1PUI7</accession>
<protein>
    <submittedName>
        <fullName evidence="2">Phosphopantothenoylcysteine decarboxylase</fullName>
        <ecNumber evidence="2">4.1.1.36</ecNumber>
    </submittedName>
</protein>
<evidence type="ECO:0000259" key="1">
    <source>
        <dbReference type="Pfam" id="PF02441"/>
    </source>
</evidence>
<dbReference type="Proteomes" id="UP000886005">
    <property type="component" value="Unassembled WGS sequence"/>
</dbReference>
<dbReference type="AlphaFoldDB" id="A0A7V1PUI7"/>
<sequence length="181" mass="19570">MKMKILLGISSSIAAYRIPNLVSQLKKNGHEVKTLITGHSRAFVTPQALAVMSGNPCHTDEDEWNNQSGVLHIELARWCDVFLIAPLSANTLAKLANGLCDNLLTSVVRALKGRPLVVAPAMNTAMWDNPFTGEHLQKLAGIYDLHIIHPIAKVLADGEEGMGALAEDTTIIRAVESIKGK</sequence>
<name>A0A7V1PUI7_CALAY</name>
<dbReference type="GO" id="GO:0004633">
    <property type="term" value="F:phosphopantothenoylcysteine decarboxylase activity"/>
    <property type="evidence" value="ECO:0007669"/>
    <property type="project" value="UniProtKB-EC"/>
</dbReference>
<dbReference type="Gene3D" id="3.40.50.1950">
    <property type="entry name" value="Flavin prenyltransferase-like"/>
    <property type="match status" value="1"/>
</dbReference>
<dbReference type="InterPro" id="IPR036551">
    <property type="entry name" value="Flavin_trans-like"/>
</dbReference>